<evidence type="ECO:0000256" key="1">
    <source>
        <dbReference type="ARBA" id="ARBA00004651"/>
    </source>
</evidence>
<protein>
    <submittedName>
        <fullName evidence="7">Putative polysaccharide biosynthesis protein</fullName>
    </submittedName>
</protein>
<comment type="similarity">
    <text evidence="2">Belongs to the polysaccharide synthase family.</text>
</comment>
<evidence type="ECO:0000313" key="7">
    <source>
        <dbReference type="EMBL" id="BAJ81203.1"/>
    </source>
</evidence>
<dbReference type="Pfam" id="PF13440">
    <property type="entry name" value="Polysacc_synt_3"/>
    <property type="match status" value="1"/>
</dbReference>
<keyword evidence="5" id="KW-1133">Transmembrane helix</keyword>
<dbReference type="PANTHER" id="PTHR30250:SF10">
    <property type="entry name" value="LIPOPOLYSACCHARIDE BIOSYNTHESIS PROTEIN WZXC"/>
    <property type="match status" value="1"/>
</dbReference>
<dbReference type="CDD" id="cd13127">
    <property type="entry name" value="MATE_tuaB_like"/>
    <property type="match status" value="1"/>
</dbReference>
<name>F0IZJ3_ACIMA</name>
<evidence type="ECO:0000256" key="4">
    <source>
        <dbReference type="ARBA" id="ARBA00022692"/>
    </source>
</evidence>
<proteinExistence type="inferred from homology"/>
<evidence type="ECO:0000256" key="6">
    <source>
        <dbReference type="ARBA" id="ARBA00023136"/>
    </source>
</evidence>
<dbReference type="RefSeq" id="WP_013640234.1">
    <property type="nucleotide sequence ID" value="NC_015186.1"/>
</dbReference>
<keyword evidence="3" id="KW-1003">Cell membrane</keyword>
<evidence type="ECO:0000256" key="3">
    <source>
        <dbReference type="ARBA" id="ARBA00022475"/>
    </source>
</evidence>
<reference evidence="7 8" key="1">
    <citation type="submission" date="2010-12" db="EMBL/GenBank/DDBJ databases">
        <title>Whole genome sequence of Acidiphilium multivorum AIU301.</title>
        <authorList>
            <person name="Narita-Yamada S."/>
            <person name="Nakamura S."/>
            <person name="Ito N."/>
            <person name="Takarada H."/>
            <person name="Katano Y."/>
            <person name="Nakazawa H."/>
            <person name="Hosoyama A."/>
            <person name="Yamada R."/>
            <person name="Fujita N."/>
        </authorList>
    </citation>
    <scope>NUCLEOTIDE SEQUENCE [LARGE SCALE GENOMIC DNA]</scope>
    <source>
        <strain evidence="8">DSM 11245 / JCM 8867 / AIU301</strain>
    </source>
</reference>
<evidence type="ECO:0000256" key="2">
    <source>
        <dbReference type="ARBA" id="ARBA00007430"/>
    </source>
</evidence>
<evidence type="ECO:0000256" key="5">
    <source>
        <dbReference type="ARBA" id="ARBA00022989"/>
    </source>
</evidence>
<keyword evidence="8" id="KW-1185">Reference proteome</keyword>
<dbReference type="EMBL" id="AP012035">
    <property type="protein sequence ID" value="BAJ81203.1"/>
    <property type="molecule type" value="Genomic_DNA"/>
</dbReference>
<dbReference type="InterPro" id="IPR050833">
    <property type="entry name" value="Poly_Biosynth_Transport"/>
</dbReference>
<keyword evidence="6" id="KW-0472">Membrane</keyword>
<dbReference type="GO" id="GO:0005886">
    <property type="term" value="C:plasma membrane"/>
    <property type="evidence" value="ECO:0007669"/>
    <property type="project" value="UniProtKB-SubCell"/>
</dbReference>
<dbReference type="PANTHER" id="PTHR30250">
    <property type="entry name" value="PST FAMILY PREDICTED COLANIC ACID TRANSPORTER"/>
    <property type="match status" value="1"/>
</dbReference>
<dbReference type="HOGENOM" id="CLU_026911_3_0_5"/>
<gene>
    <name evidence="7" type="ordered locus">ACMV_18560</name>
</gene>
<keyword evidence="4" id="KW-0812">Transmembrane</keyword>
<accession>F0IZJ3</accession>
<evidence type="ECO:0000313" key="8">
    <source>
        <dbReference type="Proteomes" id="UP000007100"/>
    </source>
</evidence>
<dbReference type="OrthoDB" id="7605542at2"/>
<comment type="subcellular location">
    <subcellularLocation>
        <location evidence="1">Cell membrane</location>
        <topology evidence="1">Multi-pass membrane protein</topology>
    </subcellularLocation>
</comment>
<dbReference type="AlphaFoldDB" id="F0IZJ3"/>
<dbReference type="KEGG" id="amv:ACMV_18560"/>
<organism evidence="7 8">
    <name type="scientific">Acidiphilium multivorum (strain DSM 11245 / JCM 8867 / NBRC 100883 / AIU 301)</name>
    <dbReference type="NCBI Taxonomy" id="926570"/>
    <lineage>
        <taxon>Bacteria</taxon>
        <taxon>Pseudomonadati</taxon>
        <taxon>Pseudomonadota</taxon>
        <taxon>Alphaproteobacteria</taxon>
        <taxon>Acetobacterales</taxon>
        <taxon>Acidocellaceae</taxon>
        <taxon>Acidiphilium</taxon>
    </lineage>
</organism>
<dbReference type="Proteomes" id="UP000007100">
    <property type="component" value="Chromosome"/>
</dbReference>
<sequence length="525" mass="56133">MTADPGSAGPRDGTASQDAGLASLAGEGSILSRTARGAGWVIGWRFCTRFIGLFSTLILVRLLTPADFGIVALATSFVQGFGQLCEVGVEDAIIRDPHPDRALYDTGFTINLIRGFGVALVLLIGAFPIAALFHNPNLAPVLLAVAGISALGAMENIGVVDFRRFIAFDREFVLKIIPRIVQTAIGITLSFILRSYWALIIALLTNQAITTMMTYRLHPYRPRLSLVAWRRMAGYSAWIWVNNLVSQLNSNGTNFIIGKMLGVGAVGIFGLGNEIAGLPNTELVGPLCRSAFSGFAHARADDDNGASLLLRLLALMTIIALPAGLGLSLTAYPIVQLGFGKNWIGAVPLLQIIGIANAFSIFGMISGVVFSVRAWMKALFKLGAAVTLTRLGLIIVLLPVYGLPGAAIAIALTDIVNQLVLIVVTVHRLDLSLGTVLGRIWRSIAAAALMTALLVTLHLGWSDEPGTDRWQAIHLGAAVMIGAISYTASLIGLWLLAGRPEGAERDLLDFLRAMLRRIETRRLPA</sequence>